<dbReference type="Pfam" id="PF14054">
    <property type="entry name" value="DUF4249"/>
    <property type="match status" value="1"/>
</dbReference>
<dbReference type="PROSITE" id="PS51257">
    <property type="entry name" value="PROKAR_LIPOPROTEIN"/>
    <property type="match status" value="1"/>
</dbReference>
<dbReference type="Proteomes" id="UP000308382">
    <property type="component" value="Unassembled WGS sequence"/>
</dbReference>
<dbReference type="AlphaFoldDB" id="A0A5R8M0R8"/>
<accession>A0A5R8M0R8</accession>
<comment type="caution">
    <text evidence="1">The sequence shown here is derived from an EMBL/GenBank/DDBJ whole genome shotgun (WGS) entry which is preliminary data.</text>
</comment>
<sequence>MFLMSRTRIHTYLLFLSLFTSFTGCIEEVEIERTLKSDIVADDILVVEATITNELKTQQVSLSRARSFANDSTLLFEKNAIVEISTDSGDVYQFEDQGDGNYLSKTPFAAEEGIAYQLSVTTSKGEQLQSDKVVSIGESNIDDIYAERIISDSGEDGMAIFVDSSNPSDGFNNYRYTYEETYKIIAPNWTSREFEIIRPNFELVTDPVTEEVVEVLYPDVQLVPRKNEEQICFNTVLSNQIILSDGNALDQNSITRNQIRFISRNNPILSHRYSILVRQFLQSPGASDFYRTLLQFSQSENIFTEIQPGLIEGNISAVNNTQTVVIGFFDVASLAERRLFFNYTDFFPNEELPPYFGTVNCKSFFAPPLGNPEKDGPTRPGEEGCPRVQTLTDLIQLEEIEYFGDNDPPDECQGPFLVTQRECGDCTALGSNIVPEFWIE</sequence>
<organism evidence="1 2">
    <name type="scientific">Maribacter aurantiacus</name>
    <dbReference type="NCBI Taxonomy" id="1882343"/>
    <lineage>
        <taxon>Bacteria</taxon>
        <taxon>Pseudomonadati</taxon>
        <taxon>Bacteroidota</taxon>
        <taxon>Flavobacteriia</taxon>
        <taxon>Flavobacteriales</taxon>
        <taxon>Flavobacteriaceae</taxon>
        <taxon>Maribacter</taxon>
    </lineage>
</organism>
<evidence type="ECO:0000313" key="2">
    <source>
        <dbReference type="Proteomes" id="UP000308382"/>
    </source>
</evidence>
<gene>
    <name evidence="1" type="ORF">FEK29_13810</name>
</gene>
<name>A0A5R8M0R8_9FLAO</name>
<proteinExistence type="predicted"/>
<dbReference type="InterPro" id="IPR025345">
    <property type="entry name" value="DUF4249"/>
</dbReference>
<dbReference type="EMBL" id="VBUK01000009">
    <property type="protein sequence ID" value="TLF43185.1"/>
    <property type="molecule type" value="Genomic_DNA"/>
</dbReference>
<reference evidence="1 2" key="1">
    <citation type="journal article" date="2017" name="Int. J. Syst. Evol. Microbiol.">
        <title>Maripseudobacter aurantiacus gen. nov., sp. nov., a novel member of the family Flavobacteriaceae isolated from a sedimentation basin.</title>
        <authorList>
            <person name="Chen C."/>
            <person name="Su Y."/>
            <person name="Tao T."/>
            <person name="Fu G."/>
            <person name="Zhang C."/>
            <person name="Sun C."/>
            <person name="Zhang X."/>
            <person name="Wu M."/>
        </authorList>
    </citation>
    <scope>NUCLEOTIDE SEQUENCE [LARGE SCALE GENOMIC DNA]</scope>
    <source>
        <strain evidence="2">CDA4</strain>
    </source>
</reference>
<keyword evidence="2" id="KW-1185">Reference proteome</keyword>
<evidence type="ECO:0000313" key="1">
    <source>
        <dbReference type="EMBL" id="TLF43185.1"/>
    </source>
</evidence>
<protein>
    <submittedName>
        <fullName evidence="1">DUF4249 domain-containing protein</fullName>
    </submittedName>
</protein>